<feature type="binding site" evidence="6">
    <location>
        <position position="171"/>
    </location>
    <ligand>
        <name>AMP</name>
        <dbReference type="ChEBI" id="CHEBI:456215"/>
    </ligand>
</feature>
<feature type="binding site" evidence="6">
    <location>
        <position position="36"/>
    </location>
    <ligand>
        <name>AMP</name>
        <dbReference type="ChEBI" id="CHEBI:456215"/>
    </ligand>
</feature>
<evidence type="ECO:0000256" key="4">
    <source>
        <dbReference type="ARBA" id="ARBA00022777"/>
    </source>
</evidence>
<evidence type="ECO:0000256" key="6">
    <source>
        <dbReference type="HAMAP-Rule" id="MF_00235"/>
    </source>
</evidence>
<dbReference type="NCBIfam" id="NF001379">
    <property type="entry name" value="PRK00279.1-1"/>
    <property type="match status" value="1"/>
</dbReference>
<keyword evidence="1 6" id="KW-0808">Transferase</keyword>
<dbReference type="CDD" id="cd01428">
    <property type="entry name" value="ADK"/>
    <property type="match status" value="1"/>
</dbReference>
<feature type="binding site" evidence="6">
    <location>
        <position position="92"/>
    </location>
    <ligand>
        <name>AMP</name>
        <dbReference type="ChEBI" id="CHEBI:456215"/>
    </ligand>
</feature>
<evidence type="ECO:0000256" key="2">
    <source>
        <dbReference type="ARBA" id="ARBA00022727"/>
    </source>
</evidence>
<dbReference type="HAMAP" id="MF_00235">
    <property type="entry name" value="Adenylate_kinase_Adk"/>
    <property type="match status" value="1"/>
</dbReference>
<dbReference type="GO" id="GO:0004017">
    <property type="term" value="F:AMP kinase activity"/>
    <property type="evidence" value="ECO:0007669"/>
    <property type="project" value="UniProtKB-UniRule"/>
</dbReference>
<protein>
    <recommendedName>
        <fullName evidence="6 8">Adenylate kinase</fullName>
        <shortName evidence="6">AK</shortName>
        <ecNumber evidence="6 8">2.7.4.3</ecNumber>
    </recommendedName>
    <alternativeName>
        <fullName evidence="6">ATP-AMP transphosphorylase</fullName>
    </alternativeName>
    <alternativeName>
        <fullName evidence="6">ATP:AMP phosphotransferase</fullName>
    </alternativeName>
    <alternativeName>
        <fullName evidence="6">Adenylate monophosphate kinase</fullName>
    </alternativeName>
</protein>
<dbReference type="EC" id="2.7.4.3" evidence="6 8"/>
<dbReference type="PRINTS" id="PR00094">
    <property type="entry name" value="ADENYLTKNASE"/>
</dbReference>
<reference evidence="10 11" key="1">
    <citation type="submission" date="2014-09" db="EMBL/GenBank/DDBJ databases">
        <title>Genome sequencing and annotation of Bacillus Okhensis strain Kh10-101T.</title>
        <authorList>
            <person name="Prakash J.S."/>
        </authorList>
    </citation>
    <scope>NUCLEOTIDE SEQUENCE [LARGE SCALE GENOMIC DNA]</scope>
    <source>
        <strain evidence="11">Kh10-101T</strain>
    </source>
</reference>
<feature type="binding site" evidence="6">
    <location>
        <position position="127"/>
    </location>
    <ligand>
        <name>ATP</name>
        <dbReference type="ChEBI" id="CHEBI:30616"/>
    </ligand>
</feature>
<dbReference type="InterPro" id="IPR027417">
    <property type="entry name" value="P-loop_NTPase"/>
</dbReference>
<evidence type="ECO:0000259" key="9">
    <source>
        <dbReference type="Pfam" id="PF05191"/>
    </source>
</evidence>
<comment type="catalytic activity">
    <reaction evidence="6 8">
        <text>AMP + ATP = 2 ADP</text>
        <dbReference type="Rhea" id="RHEA:12973"/>
        <dbReference type="ChEBI" id="CHEBI:30616"/>
        <dbReference type="ChEBI" id="CHEBI:456215"/>
        <dbReference type="ChEBI" id="CHEBI:456216"/>
        <dbReference type="EC" id="2.7.4.3"/>
    </reaction>
</comment>
<feature type="binding site" evidence="6">
    <location>
        <begin position="57"/>
        <end position="59"/>
    </location>
    <ligand>
        <name>AMP</name>
        <dbReference type="ChEBI" id="CHEBI:456215"/>
    </ligand>
</feature>
<comment type="subunit">
    <text evidence="6 8">Monomer.</text>
</comment>
<evidence type="ECO:0000256" key="8">
    <source>
        <dbReference type="RuleBase" id="RU003331"/>
    </source>
</evidence>
<accession>A0A0B0IH58</accession>
<dbReference type="FunFam" id="3.40.50.300:FF:000106">
    <property type="entry name" value="Adenylate kinase mitochondrial"/>
    <property type="match status" value="1"/>
</dbReference>
<dbReference type="InterPro" id="IPR000850">
    <property type="entry name" value="Adenylat/UMP-CMP_kin"/>
</dbReference>
<dbReference type="Proteomes" id="UP000030832">
    <property type="component" value="Unassembled WGS sequence"/>
</dbReference>
<feature type="binding site" evidence="6">
    <location>
        <position position="160"/>
    </location>
    <ligand>
        <name>AMP</name>
        <dbReference type="ChEBI" id="CHEBI:456215"/>
    </ligand>
</feature>
<dbReference type="eggNOG" id="COG0563">
    <property type="taxonomic scope" value="Bacteria"/>
</dbReference>
<organism evidence="10 11">
    <name type="scientific">Halalkalibacter okhensis</name>
    <dbReference type="NCBI Taxonomy" id="333138"/>
    <lineage>
        <taxon>Bacteria</taxon>
        <taxon>Bacillati</taxon>
        <taxon>Bacillota</taxon>
        <taxon>Bacilli</taxon>
        <taxon>Bacillales</taxon>
        <taxon>Bacillaceae</taxon>
        <taxon>Halalkalibacter</taxon>
    </lineage>
</organism>
<dbReference type="PANTHER" id="PTHR23359">
    <property type="entry name" value="NUCLEOTIDE KINASE"/>
    <property type="match status" value="1"/>
</dbReference>
<dbReference type="InterPro" id="IPR006259">
    <property type="entry name" value="Adenyl_kin_sub"/>
</dbReference>
<dbReference type="EMBL" id="JRJU01000025">
    <property type="protein sequence ID" value="KHF39006.1"/>
    <property type="molecule type" value="Genomic_DNA"/>
</dbReference>
<dbReference type="SUPFAM" id="SSF52540">
    <property type="entry name" value="P-loop containing nucleoside triphosphate hydrolases"/>
    <property type="match status" value="1"/>
</dbReference>
<sequence>MNLILMGLPGAGKGTQAERIVEEYGIPHISTGDMFRAAIKGETELGLKAKSFMDAGELVPDEVTIGIVRDRLAQDDCQKGFLLDGFPRTVAQAEALEELLSSLGRKLDYVLNVDVPEQLLMDRLTGRRVSPTSGRTYHVIFNPPKVEGICDVDGKELVQRDDDKPETVKKRLEVNQKQAKPLVDFYTEKGYLRDINGDQDIDKVFEDIDQLLKGLHA</sequence>
<proteinExistence type="inferred from homology"/>
<feature type="binding site" evidence="6">
    <location>
        <begin position="10"/>
        <end position="15"/>
    </location>
    <ligand>
        <name>ATP</name>
        <dbReference type="ChEBI" id="CHEBI:30616"/>
    </ligand>
</feature>
<dbReference type="RefSeq" id="WP_034631467.1">
    <property type="nucleotide sequence ID" value="NZ_JRJU01000025.1"/>
</dbReference>
<dbReference type="GO" id="GO:0005737">
    <property type="term" value="C:cytoplasm"/>
    <property type="evidence" value="ECO:0007669"/>
    <property type="project" value="UniProtKB-SubCell"/>
</dbReference>
<evidence type="ECO:0000256" key="1">
    <source>
        <dbReference type="ARBA" id="ARBA00022679"/>
    </source>
</evidence>
<dbReference type="NCBIfam" id="NF011100">
    <property type="entry name" value="PRK14527.1"/>
    <property type="match status" value="1"/>
</dbReference>
<dbReference type="STRING" id="333138.LQ50_17680"/>
<comment type="function">
    <text evidence="6">Catalyzes the reversible transfer of the terminal phosphate group between ATP and AMP. Plays an important role in cellular energy homeostasis and in adenine nucleotide metabolism.</text>
</comment>
<name>A0A0B0IH58_9BACI</name>
<comment type="domain">
    <text evidence="6">Consists of three domains, a large central CORE domain and two small peripheral domains, NMPbind and LID, which undergo movements during catalysis. The LID domain closes over the site of phosphoryl transfer upon ATP binding. Assembling and dissambling the active center during each catalytic cycle provides an effective means to prevent ATP hydrolysis.</text>
</comment>
<dbReference type="UniPathway" id="UPA00588">
    <property type="reaction ID" value="UER00649"/>
</dbReference>
<feature type="binding site" evidence="6">
    <location>
        <begin position="136"/>
        <end position="137"/>
    </location>
    <ligand>
        <name>ATP</name>
        <dbReference type="ChEBI" id="CHEBI:30616"/>
    </ligand>
</feature>
<evidence type="ECO:0000313" key="10">
    <source>
        <dbReference type="EMBL" id="KHF39006.1"/>
    </source>
</evidence>
<comment type="caution">
    <text evidence="10">The sequence shown here is derived from an EMBL/GenBank/DDBJ whole genome shotgun (WGS) entry which is preliminary data.</text>
</comment>
<dbReference type="NCBIfam" id="NF001380">
    <property type="entry name" value="PRK00279.1-2"/>
    <property type="match status" value="1"/>
</dbReference>
<dbReference type="Gene3D" id="3.40.50.300">
    <property type="entry name" value="P-loop containing nucleotide triphosphate hydrolases"/>
    <property type="match status" value="1"/>
</dbReference>
<feature type="region of interest" description="LID" evidence="6">
    <location>
        <begin position="126"/>
        <end position="163"/>
    </location>
</feature>
<comment type="similarity">
    <text evidence="6 7">Belongs to the adenylate kinase family.</text>
</comment>
<evidence type="ECO:0000256" key="7">
    <source>
        <dbReference type="RuleBase" id="RU003330"/>
    </source>
</evidence>
<dbReference type="NCBIfam" id="TIGR01351">
    <property type="entry name" value="adk"/>
    <property type="match status" value="1"/>
</dbReference>
<dbReference type="PROSITE" id="PS00113">
    <property type="entry name" value="ADENYLATE_KINASE"/>
    <property type="match status" value="1"/>
</dbReference>
<evidence type="ECO:0000256" key="3">
    <source>
        <dbReference type="ARBA" id="ARBA00022741"/>
    </source>
</evidence>
<dbReference type="GO" id="GO:0044209">
    <property type="term" value="P:AMP salvage"/>
    <property type="evidence" value="ECO:0007669"/>
    <property type="project" value="UniProtKB-UniRule"/>
</dbReference>
<feature type="region of interest" description="NMP" evidence="6">
    <location>
        <begin position="30"/>
        <end position="59"/>
    </location>
</feature>
<dbReference type="AlphaFoldDB" id="A0A0B0IH58"/>
<dbReference type="InterPro" id="IPR007862">
    <property type="entry name" value="Adenylate_kinase_lid-dom"/>
</dbReference>
<feature type="binding site" evidence="6">
    <location>
        <position position="31"/>
    </location>
    <ligand>
        <name>AMP</name>
        <dbReference type="ChEBI" id="CHEBI:456215"/>
    </ligand>
</feature>
<feature type="domain" description="Adenylate kinase active site lid" evidence="9">
    <location>
        <begin position="127"/>
        <end position="162"/>
    </location>
</feature>
<dbReference type="GO" id="GO:0005524">
    <property type="term" value="F:ATP binding"/>
    <property type="evidence" value="ECO:0007669"/>
    <property type="project" value="UniProtKB-UniRule"/>
</dbReference>
<evidence type="ECO:0000256" key="5">
    <source>
        <dbReference type="ARBA" id="ARBA00022840"/>
    </source>
</evidence>
<dbReference type="Pfam" id="PF05191">
    <property type="entry name" value="ADK_lid"/>
    <property type="match status" value="1"/>
</dbReference>
<comment type="pathway">
    <text evidence="6">Purine metabolism; AMP biosynthesis via salvage pathway; AMP from ADP: step 1/1.</text>
</comment>
<gene>
    <name evidence="6" type="primary">adk</name>
    <name evidence="10" type="ORF">LQ50_17680</name>
</gene>
<dbReference type="NCBIfam" id="NF001381">
    <property type="entry name" value="PRK00279.1-3"/>
    <property type="match status" value="1"/>
</dbReference>
<dbReference type="OrthoDB" id="9805030at2"/>
<keyword evidence="5 6" id="KW-0067">ATP-binding</keyword>
<keyword evidence="4 6" id="KW-0418">Kinase</keyword>
<comment type="subcellular location">
    <subcellularLocation>
        <location evidence="6 8">Cytoplasm</location>
    </subcellularLocation>
</comment>
<keyword evidence="3 6" id="KW-0547">Nucleotide-binding</keyword>
<comment type="caution">
    <text evidence="6">Lacks conserved residue(s) required for the propagation of feature annotation.</text>
</comment>
<dbReference type="Pfam" id="PF00406">
    <property type="entry name" value="ADK"/>
    <property type="match status" value="1"/>
</dbReference>
<feature type="binding site" evidence="6">
    <location>
        <begin position="85"/>
        <end position="88"/>
    </location>
    <ligand>
        <name>AMP</name>
        <dbReference type="ChEBI" id="CHEBI:456215"/>
    </ligand>
</feature>
<dbReference type="InterPro" id="IPR033690">
    <property type="entry name" value="Adenylat_kinase_CS"/>
</dbReference>
<feature type="binding site" evidence="6">
    <location>
        <position position="199"/>
    </location>
    <ligand>
        <name>ATP</name>
        <dbReference type="ChEBI" id="CHEBI:30616"/>
    </ligand>
</feature>
<evidence type="ECO:0000313" key="11">
    <source>
        <dbReference type="Proteomes" id="UP000030832"/>
    </source>
</evidence>
<keyword evidence="6" id="KW-0963">Cytoplasm</keyword>
<keyword evidence="11" id="KW-1185">Reference proteome</keyword>
<keyword evidence="2 6" id="KW-0545">Nucleotide biosynthesis</keyword>